<keyword evidence="7" id="KW-1133">Transmembrane helix</keyword>
<feature type="compositionally biased region" description="Basic residues" evidence="6">
    <location>
        <begin position="4684"/>
        <end position="4695"/>
    </location>
</feature>
<evidence type="ECO:0000256" key="3">
    <source>
        <dbReference type="ARBA" id="ARBA00022737"/>
    </source>
</evidence>
<dbReference type="InterPro" id="IPR049883">
    <property type="entry name" value="NOTCH1_EGF-like"/>
</dbReference>
<dbReference type="OrthoDB" id="10040649at2759"/>
<dbReference type="CDD" id="cd00054">
    <property type="entry name" value="EGF_CA"/>
    <property type="match status" value="1"/>
</dbReference>
<feature type="region of interest" description="Disordered" evidence="6">
    <location>
        <begin position="5462"/>
        <end position="5483"/>
    </location>
</feature>
<feature type="region of interest" description="Disordered" evidence="6">
    <location>
        <begin position="968"/>
        <end position="989"/>
    </location>
</feature>
<keyword evidence="2" id="KW-0732">Signal</keyword>
<feature type="region of interest" description="Disordered" evidence="6">
    <location>
        <begin position="2552"/>
        <end position="2617"/>
    </location>
</feature>
<feature type="region of interest" description="Disordered" evidence="6">
    <location>
        <begin position="3296"/>
        <end position="3319"/>
    </location>
</feature>
<evidence type="ECO:0000259" key="9">
    <source>
        <dbReference type="PROSITE" id="PS50026"/>
    </source>
</evidence>
<keyword evidence="4 5" id="KW-1015">Disulfide bond</keyword>
<feature type="domain" description="EGF-like" evidence="9">
    <location>
        <begin position="5253"/>
        <end position="5288"/>
    </location>
</feature>
<feature type="region of interest" description="Disordered" evidence="6">
    <location>
        <begin position="775"/>
        <end position="795"/>
    </location>
</feature>
<dbReference type="PROSITE" id="PS01187">
    <property type="entry name" value="EGF_CA"/>
    <property type="match status" value="1"/>
</dbReference>
<evidence type="ECO:0000256" key="4">
    <source>
        <dbReference type="ARBA" id="ARBA00023157"/>
    </source>
</evidence>
<feature type="compositionally biased region" description="Low complexity" evidence="6">
    <location>
        <begin position="1922"/>
        <end position="1932"/>
    </location>
</feature>
<organism evidence="10">
    <name type="scientific">Diabrotica virgifera virgifera</name>
    <name type="common">western corn rootworm</name>
    <dbReference type="NCBI Taxonomy" id="50390"/>
    <lineage>
        <taxon>Eukaryota</taxon>
        <taxon>Metazoa</taxon>
        <taxon>Ecdysozoa</taxon>
        <taxon>Arthropoda</taxon>
        <taxon>Hexapoda</taxon>
        <taxon>Insecta</taxon>
        <taxon>Pterygota</taxon>
        <taxon>Neoptera</taxon>
        <taxon>Endopterygota</taxon>
        <taxon>Coleoptera</taxon>
        <taxon>Polyphaga</taxon>
        <taxon>Cucujiformia</taxon>
        <taxon>Chrysomeloidea</taxon>
        <taxon>Chrysomelidae</taxon>
        <taxon>Galerucinae</taxon>
        <taxon>Diabroticina</taxon>
        <taxon>Diabroticites</taxon>
        <taxon>Diabrotica</taxon>
    </lineage>
</organism>
<feature type="region of interest" description="Disordered" evidence="6">
    <location>
        <begin position="3163"/>
        <end position="3238"/>
    </location>
</feature>
<feature type="region of interest" description="Disordered" evidence="6">
    <location>
        <begin position="1471"/>
        <end position="2027"/>
    </location>
</feature>
<accession>A0A6P7GKZ4</accession>
<dbReference type="InterPro" id="IPR001881">
    <property type="entry name" value="EGF-like_Ca-bd_dom"/>
</dbReference>
<feature type="compositionally biased region" description="Basic and acidic residues" evidence="6">
    <location>
        <begin position="3302"/>
        <end position="3315"/>
    </location>
</feature>
<feature type="region of interest" description="Disordered" evidence="6">
    <location>
        <begin position="3923"/>
        <end position="3975"/>
    </location>
</feature>
<feature type="compositionally biased region" description="Low complexity" evidence="6">
    <location>
        <begin position="4696"/>
        <end position="4710"/>
    </location>
</feature>
<dbReference type="PROSITE" id="PS00010">
    <property type="entry name" value="ASX_HYDROXYL"/>
    <property type="match status" value="1"/>
</dbReference>
<dbReference type="PROSITE" id="PS50026">
    <property type="entry name" value="EGF_3"/>
    <property type="match status" value="2"/>
</dbReference>
<feature type="compositionally biased region" description="Low complexity" evidence="6">
    <location>
        <begin position="1014"/>
        <end position="1034"/>
    </location>
</feature>
<dbReference type="FunFam" id="2.10.25.10:FF:000038">
    <property type="entry name" value="Fibrillin 2"/>
    <property type="match status" value="1"/>
</dbReference>
<feature type="compositionally biased region" description="Polar residues" evidence="6">
    <location>
        <begin position="1687"/>
        <end position="1696"/>
    </location>
</feature>
<dbReference type="PROSITE" id="PS50024">
    <property type="entry name" value="SEA"/>
    <property type="match status" value="1"/>
</dbReference>
<feature type="compositionally biased region" description="Low complexity" evidence="6">
    <location>
        <begin position="4730"/>
        <end position="4742"/>
    </location>
</feature>
<evidence type="ECO:0000256" key="2">
    <source>
        <dbReference type="ARBA" id="ARBA00022729"/>
    </source>
</evidence>
<feature type="compositionally biased region" description="Acidic residues" evidence="6">
    <location>
        <begin position="970"/>
        <end position="987"/>
    </location>
</feature>
<keyword evidence="1 5" id="KW-0245">EGF-like domain</keyword>
<feature type="domain" description="EGF-like" evidence="9">
    <location>
        <begin position="5203"/>
        <end position="5241"/>
    </location>
</feature>
<dbReference type="InterPro" id="IPR009030">
    <property type="entry name" value="Growth_fac_rcpt_cys_sf"/>
</dbReference>
<feature type="compositionally biased region" description="Low complexity" evidence="6">
    <location>
        <begin position="4550"/>
        <end position="4560"/>
    </location>
</feature>
<dbReference type="RefSeq" id="XP_028146597.1">
    <property type="nucleotide sequence ID" value="XM_028290796.1"/>
</dbReference>
<reference evidence="10" key="1">
    <citation type="submission" date="2025-08" db="UniProtKB">
        <authorList>
            <consortium name="RefSeq"/>
        </authorList>
    </citation>
    <scope>IDENTIFICATION</scope>
    <source>
        <tissue evidence="10">Whole insect</tissue>
    </source>
</reference>
<dbReference type="GO" id="GO:0005509">
    <property type="term" value="F:calcium ion binding"/>
    <property type="evidence" value="ECO:0007669"/>
    <property type="project" value="InterPro"/>
</dbReference>
<dbReference type="Gene3D" id="2.10.25.10">
    <property type="entry name" value="Laminin"/>
    <property type="match status" value="1"/>
</dbReference>
<feature type="region of interest" description="Disordered" evidence="6">
    <location>
        <begin position="1010"/>
        <end position="1041"/>
    </location>
</feature>
<feature type="compositionally biased region" description="Acidic residues" evidence="6">
    <location>
        <begin position="1517"/>
        <end position="1529"/>
    </location>
</feature>
<feature type="compositionally biased region" description="Polar residues" evidence="6">
    <location>
        <begin position="1601"/>
        <end position="1617"/>
    </location>
</feature>
<feature type="compositionally biased region" description="Polar residues" evidence="6">
    <location>
        <begin position="1942"/>
        <end position="1954"/>
    </location>
</feature>
<dbReference type="InParanoid" id="A0A6P7GKZ4"/>
<feature type="compositionally biased region" description="Low complexity" evidence="6">
    <location>
        <begin position="1748"/>
        <end position="1786"/>
    </location>
</feature>
<feature type="region of interest" description="Disordered" evidence="6">
    <location>
        <begin position="3886"/>
        <end position="3909"/>
    </location>
</feature>
<dbReference type="Pfam" id="PF15950">
    <property type="entry name" value="DUF4758"/>
    <property type="match status" value="4"/>
</dbReference>
<feature type="compositionally biased region" description="Acidic residues" evidence="6">
    <location>
        <begin position="1814"/>
        <end position="1835"/>
    </location>
</feature>
<feature type="region of interest" description="Disordered" evidence="6">
    <location>
        <begin position="5351"/>
        <end position="5401"/>
    </location>
</feature>
<dbReference type="InterPro" id="IPR000082">
    <property type="entry name" value="SEA_dom"/>
</dbReference>
<gene>
    <name evidence="10" type="primary">LOC114340067</name>
</gene>
<dbReference type="PROSITE" id="PS00022">
    <property type="entry name" value="EGF_1"/>
    <property type="match status" value="1"/>
</dbReference>
<feature type="compositionally biased region" description="Basic residues" evidence="6">
    <location>
        <begin position="1870"/>
        <end position="1887"/>
    </location>
</feature>
<evidence type="ECO:0000313" key="10">
    <source>
        <dbReference type="RefSeq" id="XP_028146597.1"/>
    </source>
</evidence>
<feature type="compositionally biased region" description="Low complexity" evidence="6">
    <location>
        <begin position="4765"/>
        <end position="4780"/>
    </location>
</feature>
<feature type="compositionally biased region" description="Polar residues" evidence="6">
    <location>
        <begin position="3900"/>
        <end position="3909"/>
    </location>
</feature>
<dbReference type="SUPFAM" id="SSF57184">
    <property type="entry name" value="Growth factor receptor domain"/>
    <property type="match status" value="1"/>
</dbReference>
<evidence type="ECO:0000256" key="7">
    <source>
        <dbReference type="SAM" id="Phobius"/>
    </source>
</evidence>
<dbReference type="InterPro" id="IPR000152">
    <property type="entry name" value="EGF-type_Asp/Asn_hydroxyl_site"/>
</dbReference>
<dbReference type="InterPro" id="IPR018097">
    <property type="entry name" value="EGF_Ca-bd_CS"/>
</dbReference>
<feature type="disulfide bond" evidence="5">
    <location>
        <begin position="5278"/>
        <end position="5287"/>
    </location>
</feature>
<evidence type="ECO:0000256" key="5">
    <source>
        <dbReference type="PROSITE-ProRule" id="PRU00076"/>
    </source>
</evidence>
<keyword evidence="7" id="KW-0472">Membrane</keyword>
<feature type="region of interest" description="Disordered" evidence="6">
    <location>
        <begin position="3835"/>
        <end position="3857"/>
    </location>
</feature>
<dbReference type="PANTHER" id="PTHR39072">
    <property type="entry name" value="RE48511P"/>
    <property type="match status" value="1"/>
</dbReference>
<protein>
    <submittedName>
        <fullName evidence="10">Uncharacterized protein LOC114340067</fullName>
    </submittedName>
</protein>
<dbReference type="SMART" id="SM00181">
    <property type="entry name" value="EGF"/>
    <property type="match status" value="3"/>
</dbReference>
<feature type="region of interest" description="Disordered" evidence="6">
    <location>
        <begin position="4755"/>
        <end position="4781"/>
    </location>
</feature>
<feature type="compositionally biased region" description="Polar residues" evidence="6">
    <location>
        <begin position="1967"/>
        <end position="1985"/>
    </location>
</feature>
<feature type="compositionally biased region" description="Low complexity" evidence="6">
    <location>
        <begin position="1718"/>
        <end position="1730"/>
    </location>
</feature>
<feature type="compositionally biased region" description="Polar residues" evidence="6">
    <location>
        <begin position="3835"/>
        <end position="3855"/>
    </location>
</feature>
<keyword evidence="7" id="KW-0812">Transmembrane</keyword>
<feature type="domain" description="SEA" evidence="8">
    <location>
        <begin position="5083"/>
        <end position="5203"/>
    </location>
</feature>
<sequence length="5645" mass="629617">MINVLLHGTETWTLKANAINRPEEFENLRGGGSSSPPTKNYAGKLRTSQRTMRGEPQCETSLRDKIKNKEASKNRFFYKNLKKLLSTNLLNLVLTEKFPLSGQQYNINHTPRIKQQDDKDVTTVLLVDSRGRSSFGKFLNVKPDLGLITSTARTFIQEGVTTEYATQVLGTTLDNGRLYAHLLTKSSRVLYDDSPSKVHEPLNKKWTINENALNVKPFINNVDYISPSHAEESVLYTTRISNSNSEETPAPQFVDIKNTEEEILKEAPSNNYRVPFEELKKNSASQSNVKVFKISPEIPDITHENIINHKELNEKLIIRNNFTPSKVKPWDNLPTFTVRNEFSPSGLSFLGDLPDFEARTERSKLTTPAERKAKLLFKAGLTKPNARDLTSITYTGFADFTTTVGDTVIIFSPHTTEKVKDAVKPTRLLPPKIKSSIQPTTTLLAPPLITKVTTFLSQEPPMETKTFKGPELEMKTTLPTMVIDKTDRIRDPKSQIVDEHVDMDAKSAVLAHEQGKETTQVFSPDVIQPSETQISMLSTPSEEDIAKIFASLQALQKQSTQSLDSVVPSIESSIDESKIQTTGGATTIFFDDDVIESTSVFPTETSVTLQEEKVTTESAETLPTTIDDEESTSENLLTTETDLTTEPIKLTTPENEVDVICTDGSQVLATTAYKTLTYLTTFFIPADDSTTTSVKSNEVVSTEIGFQTRACQDIAPSLPVTTPSASQSPTTTEEIITTQEQKVETTIDAETERTETTTTEQEITTAKHIETTTAEVTTEEHTVTESVTEATETTTEDGDELEIIYKTLYTTYTYLTTYFQESTSSISSRTVVTTNVVTSTLDPKMESTIDSLEDIMDRDESSSSKYKTKTVSFEDLANITPTSTIPVSPTVSVLDDDVEQESTPSLDDTKVNAVGVKTYYTTYTYFTTIFVDGETEISSRTEVYTNYVTPSILATASLKDLETTKLANFSEDDDDDEDEDDEDDDEESYTKKKLKLLSKIKPESVYNTISRQKSVTTESGVTSGTEDSTTTENNEISDNGLDLSEYETISTMVTDVRSSTSEGDRRIIDNLDKRNVLLDDQIVSESNNDSEILPSPTLLLQTSYTTFTYFTTMYHGTTSSNVVSRLETVTNVVTQTLEPTQMPTTEDPNAPVTYFTTFTYWTTLYKDGTTKITSREETVTNVETASIKPTSTLAVIVPTATIDLSTSSTEVESVYPSTVGEDALTTYYTTYTYYTTSYIGDSTVLNSRLETVTNVLNNTADIDSNYIGRAIGSYDKNKLASSDKPASNISSTSTIKPTGLLSTIVNTIENNGTTTVLSTDVYGTYIDGLYAKVLESSSSILTSEIKASPVSETLKPTGVVSINQGKIVDAEGVSTLFYTTQAVGTYIDNLYAQVIESTSSLTVDEEKKAGLPTDLPIAHRTGLVRLIEGSIVQNDTTTYYESKVLGTVIDGRYAQIIESTSSFLVGQKSSIQPDSVTGIQPSTTQGPDKDITATKLVSPSPVAIEGSIEDSTKIDDESTTEENEEEEEDDKGKGKSRLTFQSKKRTFTPAIRPFASRQRPSFAPKRKQSGQSTAATITRSDFTPTVTAVPASKANRFGGRRSSSGANTINPTASGSRRFSRTKGPSSSTGFGGRRSSSSRIQPTSAFGSSTRRAGLRSSSGIPNRSSSLFGARPRIRPTLASGLVRSPSSNVISETPSDDENSITTLVTENPDETGEAGETTLELQTTTEPSSRRSQNPLLKFRRPPLGRTTPTRSAKARTSATRPVTTSTTTTTTSRPKTTRTNSLLNRARSNGLFPRRNLFTTTSTTPPPKEEDELGEDDLVEEGDAEEDTDYESSLRNTQTAEPPSTTTKASVSRGRSFNNVQIKPFFRKRAKRDTYSRFRRPTAKTTSTTEAEVIEEKTEKPVKAVTRGKYSTRSRTKYSTSTTTSTTPAPRKRISPSKASAQSRTQFTLRESDKRSNFKRPTASSRVTRPTTPKTSGTRYRTNENARRTNVNNRQTARTTVRSRGNQRQRHPSNEFEQDNFIHPHNDGTITVTHQIPTEVTIPVVNGKITEYKNIITAKYSTEVLNPNQYSTSINALGKDVTVLLSENTDINNGATLITHFVLKETPTTSITFTPTIINRRKTSFRHVLPSTVYDVEPVVNTIQPNLAQAPLANILLSQLLLGGLQPQPNALLGYPPPGLVPLSPTTELKTRTTTYVTTVTSETSTVIPLTFRGKEILTTIIDSSINVVTATEFLTDTVVVTPTLGYPPPQLNTALLIPLLQQQLQQQQQQTQQQQQFQRQVQFNNNLPTPDNVYNINDNLDAESLFQEKERFNLAIEDEFTDIQKPVEIEEDVEPTTKRKVSRKSKKIKPIVTPTERPKETSIVTLYVSGRTPGEFTTLLSTIIIDEENNSRSKREIRVEPSRIVQNAIINDGESFDDFIMAGVKDVPLETSEVATETESLESIIGDVQKYITTHVPDSSKNVVYVKSSVRSDDFLVYYRPKYLDDEDYGDDTTEQNEIVTLKESDFFYTNFEDEPITTADLIPPTEVYTENPTIFTNASTATESVKNELTTEKEVTTEEEKGTTLINSEQDKDVTTERQNLPIEITSETDKGSSVSTTSDVSSTEATSKRNLEDITEEIEDINDTPTFQNIPEYEPYFPELIESLDAPIVLFKTTVLSSIELLTKTVVQSRLRTYTYVITTKAGDEQVVTSTTEVKPHTKTTVTTESITRLKTLTLLDIDPTSTLTSPQQPISSVLDKSQSVQDNQVRNYDEARNLATRIMSNGVEVIVAGDKTIPGDKDYKRLLTSGTYKGVTLKPSTLRENMLMMLPQDSSNNPNLSVGVFHTTYTYLNTILDGDQPLVVSSKHTVTNTITAPDDYLSLLKVSGTLSPMKDTNTYYSTIGLEKTLYEGNKTSVMSTKEVVTQVVITESVPPRATSVMTSYIALDFKDSPDASFVTTDVVKTYFVTYTYFNTINENNVPTVFTNISVSSDVVTEKLYIIPKTSNKFDFQSKEQRLENNFQIYTTKSYLTTFTYFTTLLQEENQENPTVINSRTSVVENLVSETVDLSLLDKSNLNEIRNAIEQGSKSLVQTITLYNGETFEITAVANDKNKADERINPTKVLPIEKTQMPETFSLIKDDNLQPESSPSIITGSTIVFIDDDPFAQLAPTPLLKKTTEIKTNASPSTIKPSKGLKKSKRSTKSKTKVQTTSISPSKSKKHNTETYKAKPQTEEKNKDKKNTPAKTGKPIQENDLLGLGSINMDSLQAFAPFLNSMAGFISTNLKANRRNDVNVTTTTTKVDTNKITKFKTNQPIKDQETEADTSKEDAQDVQSRSPIYIPVRGLDDEFEIAESQNIASFDWVDPPLTNKKIQEYHAHESALISHGIPISPGDIITTNSDVIVGKPGRVGPRIPSIPVQQVSQENEIPIGMKPPPPGEHWKKNNHEYKRIPVTNNFEKPSEYRHEDYLGPPPPISPFEYNAQNDKVNEISGNPVYAKNQKNYEPVHPQQHYNDQQYKFKDQQLPAFTHNHPVYAQTFNHEPPTREKPFNPNTKPVYSLQEPVPPKQHSNNRPLYVPADYHDIPINQGEILTGAIPHVQIKQYDPPDHLHVNINNQQHVNIEPHHHEIPIKQYNAQEHLLNINNQQHVNIEPHHHEIPIKLQEEILTGGKLNNINVKPSIINNEHFILPEVIERSTGQPLLVNIQPSQVAFVNIPYNRTTALIYGGSTEPHRNGQYFDDPSPYPQPEYSGIEINDPVLPIASIYQPDLPNQKQVKGVIKVENQLIRNEPISSENQKVNVHIQPTKIESFNIIQENQVAKTPPVSYGLVHHGANIDAHVINHNDMMFGSVLPSNDQNNNRKPFPPNQNIGNSEIPVDQNVINYRRPTHIHSRPIYNQEGVADPFAHRLPNGPAPQSPNNKHPQLQKYNNNKKNILRPNYISQKQQPEISEFMLPPTTPRLQNKRPYDQKQTSRPISIPVGPEKQQSPKLPPDFKPSYPIFEVHLPPSNVNHQPVQPIQSNHPQKPVQSIQSNYPHEPVKKIQSNYPHEPVQTIQSNYPHEPVQTIQSNYPHEPVQQIQFNHPHQPVQPIQSNYHEINMNQEVGNHKEDDLEYEDGEVVQESNSRPLLPGEIPHEIVKMQSSSTERPESRPVFTGHTPLKLQDHASQIPKEKVIYNQTTIGIDLLHSINNAFNEVNNENIDNLNAIPTQDQIIYTISQKPIVFRDEVPIHNFGTTQKPIVFRDDIPMHNFGTTQKPVLIFIDEDEKTKETFFNKENKDRPTVTSLPINTFKETLFSYPINKDRPTVTSLPINRFKDYNRENPKAPLQNISPFKENNYKERPTVTSLPINNFNEYNRERPVTSSQGINLYNDINRERPSIGSQPIHINTTKNTYREIPSVTSLPINNNREKPPYNFNSYKDSNLGRPTSTSQPPHTFKENTYRERPTVTSLPINNFKEYNREKPITSPYNINIYKDYRRPTASPRPVTNYKEFNNRPAVTSLPIDKFQIFNNRERPPITSIASDKDQILRIGTQTEKPFSGVPSKTISFNEIVKKDVLLPKPSKNANTPRTTSTPLSTLDRESQFNTGEIPLNYNNSIKQITDMEIMKPPPPPQDVSKQPPNIYTAVPTDNQQPLYTPNISEEMVPPPPQPPQDTQKVIGMVPPPLTSPKLPPTVTTPKYSMEVDVPSTKPTTSTTTEVNRHRTRRPFTRRPGYRTTTISSTSSTTTTPRRRPVYPGYTNKPTEETKSTTPKTTISPSPSIKIKPSLEVIIGNPTLESEPTKSSSSTVELSSSEASISTQKVLSEPDLLGMESGIPAESIDSNNVPDVVTPGVHHAGNEIKVILDATTPLPSTIKTVYNETKSKVPIPTRYITHTKTATVTITKTTVIKSLGIPSTLTILVTKTEKMTIVDTVTEVHTLVKPTSIIETITTTVKQASSLYPDDAYGSPYPSIQVKPTLLAPFLNYNDTVYGESSEDNLEDFIIHETDPPIPKQKEPQVHPEDNDSFLVVMTDKNTKSIVKVPASYEPPERDEVITTNKDNNVLLAGILLNHPEEQQEKVLDRCEPECKASRNELCQKLGGHMRCTCRPGFARMFPDRPCLPTYTFDLKITLDRIGKDPLHFYEDLRNTNSTEHYKFVQATGEALDRMVMQSDLRDIFHGVKVHTFEPATKGIVSKFHLQLSENIEEHKLEDVLKTYLRNNSFSLGGTDIFASPLMELEAHDFNECAHTNLHDCSENAHCFNLKGTYSCSCKEGFSDMSENMLYPGRVCSAEQVGCEKCNYHGTCYSRGADEVLCECFQWYTGQYCHINLKVLLIALVTLGTVLFGLLLTCIILTCVKGKPRPVGVAGGISILPQGASARRNTLDRRAMIQDTSSEEDNKSETSRYVKKQKPAPQKKASKVSLQVAERGEGGATNHGITFDDQKDRSLTVMIPRAKYHPAPHTSPLSNYTTFDVRKPSVPSIPNEAKLLSFLDAGPCPSKSEPVRKFSNAPSESLIEEKPSSRKTSGALISAGFEVSATVVNNMGTLGTTCGTEADRSENATLIQKISADLLSSTGTRSQFNTLRKSLVDDDLKSEIHMDSESNWLDMLPRVMTVSEARSYDETTIPPPMKCLRTDYDSKPSSQHPNDEANTMAERDLGSTFMLPHTHLYKPDRGSDISGFESL</sequence>
<feature type="compositionally biased region" description="Low complexity" evidence="6">
    <location>
        <begin position="4669"/>
        <end position="4679"/>
    </location>
</feature>
<feature type="region of interest" description="Disordered" evidence="6">
    <location>
        <begin position="4399"/>
        <end position="4422"/>
    </location>
</feature>
<feature type="region of interest" description="Disordered" evidence="6">
    <location>
        <begin position="4646"/>
        <end position="4742"/>
    </location>
</feature>
<evidence type="ECO:0000256" key="1">
    <source>
        <dbReference type="ARBA" id="ARBA00022536"/>
    </source>
</evidence>
<dbReference type="InterPro" id="IPR000742">
    <property type="entry name" value="EGF"/>
</dbReference>
<keyword evidence="3" id="KW-0677">Repeat</keyword>
<evidence type="ECO:0000259" key="8">
    <source>
        <dbReference type="PROSITE" id="PS50024"/>
    </source>
</evidence>
<dbReference type="SMART" id="SM00179">
    <property type="entry name" value="EGF_CA"/>
    <property type="match status" value="1"/>
</dbReference>
<feature type="compositionally biased region" description="Polar residues" evidence="6">
    <location>
        <begin position="1569"/>
        <end position="1586"/>
    </location>
</feature>
<proteinExistence type="predicted"/>
<feature type="compositionally biased region" description="Low complexity" evidence="6">
    <location>
        <begin position="2600"/>
        <end position="2613"/>
    </location>
</feature>
<feature type="region of interest" description="Disordered" evidence="6">
    <location>
        <begin position="5596"/>
        <end position="5619"/>
    </location>
</feature>
<feature type="compositionally biased region" description="Low complexity" evidence="6">
    <location>
        <begin position="784"/>
        <end position="793"/>
    </location>
</feature>
<comment type="caution">
    <text evidence="5">Lacks conserved residue(s) required for the propagation of feature annotation.</text>
</comment>
<name>A0A6P7GKZ4_DIAVI</name>
<dbReference type="PANTHER" id="PTHR39072:SF2">
    <property type="match status" value="1"/>
</dbReference>
<feature type="compositionally biased region" description="Low complexity" evidence="6">
    <location>
        <begin position="1626"/>
        <end position="1640"/>
    </location>
</feature>
<feature type="compositionally biased region" description="Basic and acidic residues" evidence="6">
    <location>
        <begin position="3207"/>
        <end position="3227"/>
    </location>
</feature>
<feature type="region of interest" description="Disordered" evidence="6">
    <location>
        <begin position="25"/>
        <end position="58"/>
    </location>
</feature>
<feature type="compositionally biased region" description="Polar residues" evidence="6">
    <location>
        <begin position="1836"/>
        <end position="1866"/>
    </location>
</feature>
<feature type="compositionally biased region" description="Low complexity" evidence="6">
    <location>
        <begin position="1658"/>
        <end position="1668"/>
    </location>
</feature>
<feature type="compositionally biased region" description="Polar residues" evidence="6">
    <location>
        <begin position="1641"/>
        <end position="1652"/>
    </location>
</feature>
<feature type="transmembrane region" description="Helical" evidence="7">
    <location>
        <begin position="5293"/>
        <end position="5318"/>
    </location>
</feature>
<dbReference type="Pfam" id="PF07645">
    <property type="entry name" value="EGF_CA"/>
    <property type="match status" value="1"/>
</dbReference>
<dbReference type="InterPro" id="IPR031866">
    <property type="entry name" value="DUF4758"/>
</dbReference>
<feature type="compositionally biased region" description="Polar residues" evidence="6">
    <location>
        <begin position="1993"/>
        <end position="2009"/>
    </location>
</feature>
<feature type="compositionally biased region" description="Basic and acidic residues" evidence="6">
    <location>
        <begin position="2552"/>
        <end position="2569"/>
    </location>
</feature>
<feature type="compositionally biased region" description="Polar residues" evidence="6">
    <location>
        <begin position="3166"/>
        <end position="3176"/>
    </location>
</feature>
<feature type="compositionally biased region" description="Polar residues" evidence="6">
    <location>
        <begin position="1471"/>
        <end position="1486"/>
    </location>
</feature>
<feature type="region of interest" description="Disordered" evidence="6">
    <location>
        <begin position="4542"/>
        <end position="4564"/>
    </location>
</feature>
<evidence type="ECO:0000256" key="6">
    <source>
        <dbReference type="SAM" id="MobiDB-lite"/>
    </source>
</evidence>
<feature type="compositionally biased region" description="Low complexity" evidence="6">
    <location>
        <begin position="5373"/>
        <end position="5383"/>
    </location>
</feature>
<feature type="compositionally biased region" description="Basic residues" evidence="6">
    <location>
        <begin position="3179"/>
        <end position="3192"/>
    </location>
</feature>
<feature type="compositionally biased region" description="Polar residues" evidence="6">
    <location>
        <begin position="4399"/>
        <end position="4416"/>
    </location>
</feature>